<dbReference type="Gene3D" id="3.40.50.2000">
    <property type="entry name" value="Glycogen Phosphorylase B"/>
    <property type="match status" value="1"/>
</dbReference>
<sequence>LIAIFRILFVYNGNSFGELPEHVNVLKWAPQFDVLSHNKTILFISHGGLKSVKEAICTSTPVVYLPLFAEQTHNTAMAIKLGFARSLNKMTVTGEKMLSVVHDLLDNNTRYQRAVQRVHDLFLDRPMNSHSEAVFWTNRAVKLHGERNPTFKRRGMFLSLNAHFYLIHLLMIAVTILIASKS</sequence>
<dbReference type="PANTHER" id="PTHR48043">
    <property type="entry name" value="EG:EG0003.4 PROTEIN-RELATED"/>
    <property type="match status" value="1"/>
</dbReference>
<dbReference type="InterPro" id="IPR002213">
    <property type="entry name" value="UDP_glucos_trans"/>
</dbReference>
<evidence type="ECO:0000256" key="6">
    <source>
        <dbReference type="RuleBase" id="RU362059"/>
    </source>
</evidence>
<protein>
    <recommendedName>
        <fullName evidence="6">UDP-glucuronosyltransferase</fullName>
        <ecNumber evidence="6">2.4.1.17</ecNumber>
    </recommendedName>
</protein>
<dbReference type="SUPFAM" id="SSF53756">
    <property type="entry name" value="UDP-Glycosyltransferase/glycogen phosphorylase"/>
    <property type="match status" value="1"/>
</dbReference>
<comment type="catalytic activity">
    <reaction evidence="4 6">
        <text>glucuronate acceptor + UDP-alpha-D-glucuronate = acceptor beta-D-glucuronoside + UDP + H(+)</text>
        <dbReference type="Rhea" id="RHEA:21032"/>
        <dbReference type="ChEBI" id="CHEBI:15378"/>
        <dbReference type="ChEBI" id="CHEBI:58052"/>
        <dbReference type="ChEBI" id="CHEBI:58223"/>
        <dbReference type="ChEBI" id="CHEBI:132367"/>
        <dbReference type="ChEBI" id="CHEBI:132368"/>
        <dbReference type="EC" id="2.4.1.17"/>
    </reaction>
</comment>
<evidence type="ECO:0000256" key="1">
    <source>
        <dbReference type="ARBA" id="ARBA00009995"/>
    </source>
</evidence>
<dbReference type="EC" id="2.4.1.17" evidence="6"/>
<dbReference type="InterPro" id="IPR050271">
    <property type="entry name" value="UDP-glycosyltransferase"/>
</dbReference>
<reference evidence="7" key="1">
    <citation type="submission" date="2017-02" db="UniProtKB">
        <authorList>
            <consortium name="WormBaseParasite"/>
        </authorList>
    </citation>
    <scope>IDENTIFICATION</scope>
</reference>
<evidence type="ECO:0000256" key="4">
    <source>
        <dbReference type="ARBA" id="ARBA00047475"/>
    </source>
</evidence>
<proteinExistence type="inferred from homology"/>
<keyword evidence="6" id="KW-0472">Membrane</keyword>
<evidence type="ECO:0000256" key="2">
    <source>
        <dbReference type="ARBA" id="ARBA00022676"/>
    </source>
</evidence>
<comment type="similarity">
    <text evidence="1 5">Belongs to the UDP-glycosyltransferase family.</text>
</comment>
<name>A0A0M3JAL6_ANISI</name>
<evidence type="ECO:0000313" key="7">
    <source>
        <dbReference type="WBParaSite" id="ASIM_0000463701-mRNA-1"/>
    </source>
</evidence>
<dbReference type="InterPro" id="IPR035595">
    <property type="entry name" value="UDP_glycos_trans_CS"/>
</dbReference>
<dbReference type="PANTHER" id="PTHR48043:SF119">
    <property type="entry name" value="UDP-GLUCURONOSYLTRANSFERASE"/>
    <property type="match status" value="1"/>
</dbReference>
<dbReference type="PROSITE" id="PS00375">
    <property type="entry name" value="UDPGT"/>
    <property type="match status" value="1"/>
</dbReference>
<keyword evidence="6" id="KW-0812">Transmembrane</keyword>
<dbReference type="GO" id="GO:0016020">
    <property type="term" value="C:membrane"/>
    <property type="evidence" value="ECO:0007669"/>
    <property type="project" value="UniProtKB-SubCell"/>
</dbReference>
<comment type="subcellular location">
    <subcellularLocation>
        <location evidence="6">Membrane</location>
        <topology evidence="6">Single-pass membrane protein</topology>
    </subcellularLocation>
</comment>
<dbReference type="AlphaFoldDB" id="A0A0M3JAL6"/>
<dbReference type="Pfam" id="PF00201">
    <property type="entry name" value="UDPGT"/>
    <property type="match status" value="1"/>
</dbReference>
<organism evidence="7">
    <name type="scientific">Anisakis simplex</name>
    <name type="common">Herring worm</name>
    <dbReference type="NCBI Taxonomy" id="6269"/>
    <lineage>
        <taxon>Eukaryota</taxon>
        <taxon>Metazoa</taxon>
        <taxon>Ecdysozoa</taxon>
        <taxon>Nematoda</taxon>
        <taxon>Chromadorea</taxon>
        <taxon>Rhabditida</taxon>
        <taxon>Spirurina</taxon>
        <taxon>Ascaridomorpha</taxon>
        <taxon>Ascaridoidea</taxon>
        <taxon>Anisakidae</taxon>
        <taxon>Anisakis</taxon>
        <taxon>Anisakis simplex complex</taxon>
    </lineage>
</organism>
<keyword evidence="2 5" id="KW-0328">Glycosyltransferase</keyword>
<dbReference type="WBParaSite" id="ASIM_0000463701-mRNA-1">
    <property type="protein sequence ID" value="ASIM_0000463701-mRNA-1"/>
    <property type="gene ID" value="ASIM_0000463701"/>
</dbReference>
<accession>A0A0M3JAL6</accession>
<evidence type="ECO:0000256" key="3">
    <source>
        <dbReference type="ARBA" id="ARBA00022679"/>
    </source>
</evidence>
<dbReference type="GO" id="GO:0015020">
    <property type="term" value="F:glucuronosyltransferase activity"/>
    <property type="evidence" value="ECO:0007669"/>
    <property type="project" value="UniProtKB-EC"/>
</dbReference>
<keyword evidence="6" id="KW-1133">Transmembrane helix</keyword>
<keyword evidence="3 5" id="KW-0808">Transferase</keyword>
<feature type="transmembrane region" description="Helical" evidence="6">
    <location>
        <begin position="157"/>
        <end position="179"/>
    </location>
</feature>
<evidence type="ECO:0000256" key="5">
    <source>
        <dbReference type="RuleBase" id="RU003718"/>
    </source>
</evidence>